<evidence type="ECO:0000313" key="2">
    <source>
        <dbReference type="Proteomes" id="UP000663846"/>
    </source>
</evidence>
<sequence length="548" mass="62445">MAEQLRTAGDQLRIAWDNYFRVYSHLENDYTQIEASGGGNLPLEITQQLNTELAFISSYEQKIREVKAIISGARNYSSGLAPINTLPPEILSRIFHLALPSDCGLHILCYNKAYYDRYPDYFAQVCTLWRRVAVSTRALWCHIDLLPHRPYSKGLVSRAKTHVERAGKLPIQLHISSDDDYSFEYDDLHQFLSHISRRVETLELRMDGPFRGFHRGLFKVLLHERPALTKLVLNSQGPYFNNFLVPDSYDAEELEEDCWSLFLDSTENEIENSFASLTMLHSRGMFPLWTSTAYHRLVDLRLLSTSKWSHIREAELVAVLSSSPGLRILHFGLEIHDPVSTGEGVVPVFLKDLQVVRIFVEDCDEIHLSPDSILRLLAPGSKPLRLCISGYYAPKADSITEIEKFFARSRVSRFYAQYNFPPLSLLLRQAAHIERVVLKDIEYYTRVDFPATWLQVNTYTSSPRLRSLDIFDSLLSQSELRLLVECCPNGTTLYSSRVDHQSGPGEDNKCTPFTPHELAGSFNTVIVKGSYGVPSRNPTAGWDILDSD</sequence>
<protein>
    <recommendedName>
        <fullName evidence="3">F-box-like domain protein</fullName>
    </recommendedName>
</protein>
<evidence type="ECO:0008006" key="3">
    <source>
        <dbReference type="Google" id="ProtNLM"/>
    </source>
</evidence>
<reference evidence="1" key="1">
    <citation type="submission" date="2021-01" db="EMBL/GenBank/DDBJ databases">
        <authorList>
            <person name="Kaushik A."/>
        </authorList>
    </citation>
    <scope>NUCLEOTIDE SEQUENCE</scope>
    <source>
        <strain evidence="1">AG1-1C</strain>
    </source>
</reference>
<gene>
    <name evidence="1" type="ORF">RDB_LOCUS130895</name>
</gene>
<dbReference type="AlphaFoldDB" id="A0A8H3AVQ9"/>
<name>A0A8H3AVQ9_9AGAM</name>
<proteinExistence type="predicted"/>
<dbReference type="EMBL" id="CAJMWS010000402">
    <property type="protein sequence ID" value="CAE6441649.1"/>
    <property type="molecule type" value="Genomic_DNA"/>
</dbReference>
<accession>A0A8H3AVQ9</accession>
<dbReference type="Proteomes" id="UP000663846">
    <property type="component" value="Unassembled WGS sequence"/>
</dbReference>
<evidence type="ECO:0000313" key="1">
    <source>
        <dbReference type="EMBL" id="CAE6441649.1"/>
    </source>
</evidence>
<comment type="caution">
    <text evidence="1">The sequence shown here is derived from an EMBL/GenBank/DDBJ whole genome shotgun (WGS) entry which is preliminary data.</text>
</comment>
<organism evidence="1 2">
    <name type="scientific">Rhizoctonia solani</name>
    <dbReference type="NCBI Taxonomy" id="456999"/>
    <lineage>
        <taxon>Eukaryota</taxon>
        <taxon>Fungi</taxon>
        <taxon>Dikarya</taxon>
        <taxon>Basidiomycota</taxon>
        <taxon>Agaricomycotina</taxon>
        <taxon>Agaricomycetes</taxon>
        <taxon>Cantharellales</taxon>
        <taxon>Ceratobasidiaceae</taxon>
        <taxon>Rhizoctonia</taxon>
    </lineage>
</organism>